<dbReference type="Gene3D" id="6.10.250.2410">
    <property type="match status" value="1"/>
</dbReference>
<dbReference type="Proteomes" id="UP000006875">
    <property type="component" value="Chromosome"/>
</dbReference>
<dbReference type="PANTHER" id="PTHR33969:SF2">
    <property type="entry name" value="SEGREGATION AND CONDENSATION PROTEIN A"/>
    <property type="match status" value="1"/>
</dbReference>
<dbReference type="OrthoDB" id="9811016at2"/>
<dbReference type="EMBL" id="CP002281">
    <property type="protein sequence ID" value="ADO82652.1"/>
    <property type="molecule type" value="Genomic_DNA"/>
</dbReference>
<keyword evidence="3" id="KW-1185">Reference proteome</keyword>
<dbReference type="Pfam" id="PF02616">
    <property type="entry name" value="SMC_ScpA"/>
    <property type="match status" value="1"/>
</dbReference>
<evidence type="ECO:0000313" key="3">
    <source>
        <dbReference type="Proteomes" id="UP000006875"/>
    </source>
</evidence>
<protein>
    <recommendedName>
        <fullName evidence="1">Segregation and condensation protein A</fullName>
    </recommendedName>
</protein>
<proteinExistence type="predicted"/>
<dbReference type="RefSeq" id="WP_013387322.1">
    <property type="nucleotide sequence ID" value="NC_014632.1"/>
</dbReference>
<evidence type="ECO:0000256" key="1">
    <source>
        <dbReference type="ARBA" id="ARBA00044777"/>
    </source>
</evidence>
<reference evidence="2 3" key="1">
    <citation type="journal article" date="2010" name="Stand. Genomic Sci.">
        <title>Complete genome sequence of Ilyobacter polytropus type strain (CuHbu1).</title>
        <authorList>
            <person name="Sikorski J."/>
            <person name="Chertkov O."/>
            <person name="Lapidus A."/>
            <person name="Nolan M."/>
            <person name="Lucas S."/>
            <person name="Del Rio T.G."/>
            <person name="Tice H."/>
            <person name="Cheng J.F."/>
            <person name="Tapia R."/>
            <person name="Han C."/>
            <person name="Goodwin L."/>
            <person name="Pitluck S."/>
            <person name="Liolios K."/>
            <person name="Ivanova N."/>
            <person name="Mavromatis K."/>
            <person name="Mikhailova N."/>
            <person name="Pati A."/>
            <person name="Chen A."/>
            <person name="Palaniappan K."/>
            <person name="Land M."/>
            <person name="Hauser L."/>
            <person name="Chang Y.J."/>
            <person name="Jeffries C.D."/>
            <person name="Brambilla E."/>
            <person name="Yasawong M."/>
            <person name="Rohde M."/>
            <person name="Pukall R."/>
            <person name="Spring S."/>
            <person name="Goker M."/>
            <person name="Woyke T."/>
            <person name="Bristow J."/>
            <person name="Eisen J.A."/>
            <person name="Markowitz V."/>
            <person name="Hugenholtz P."/>
            <person name="Kyrpides N.C."/>
            <person name="Klenk H.P."/>
        </authorList>
    </citation>
    <scope>NUCLEOTIDE SEQUENCE [LARGE SCALE GENOMIC DNA]</scope>
    <source>
        <strain evidence="3">ATCC 51220 / DSM 2926 / LMG 16218 / CuHBu1</strain>
    </source>
</reference>
<dbReference type="STRING" id="572544.Ilyop_0866"/>
<dbReference type="InterPro" id="IPR003768">
    <property type="entry name" value="ScpA"/>
</dbReference>
<dbReference type="eggNOG" id="COG1354">
    <property type="taxonomic scope" value="Bacteria"/>
</dbReference>
<evidence type="ECO:0000313" key="2">
    <source>
        <dbReference type="EMBL" id="ADO82652.1"/>
    </source>
</evidence>
<dbReference type="PANTHER" id="PTHR33969">
    <property type="entry name" value="SEGREGATION AND CONDENSATION PROTEIN A"/>
    <property type="match status" value="1"/>
</dbReference>
<dbReference type="AlphaFoldDB" id="E3H7S0"/>
<gene>
    <name evidence="2" type="ordered locus">Ilyop_0866</name>
</gene>
<dbReference type="KEGG" id="ipo:Ilyop_0866"/>
<accession>E3H7S0</accession>
<organism evidence="2 3">
    <name type="scientific">Ilyobacter polytropus (strain ATCC 51220 / DSM 2926 / LMG 16218 / CuHBu1)</name>
    <dbReference type="NCBI Taxonomy" id="572544"/>
    <lineage>
        <taxon>Bacteria</taxon>
        <taxon>Fusobacteriati</taxon>
        <taxon>Fusobacteriota</taxon>
        <taxon>Fusobacteriia</taxon>
        <taxon>Fusobacteriales</taxon>
        <taxon>Fusobacteriaceae</taxon>
        <taxon>Ilyobacter</taxon>
    </lineage>
</organism>
<name>E3H7S0_ILYPC</name>
<sequence length="225" mass="26851">MNNVTLKIDNFEGPLDLLLHLIDKKELEIAKIKISQLIDEYLSFLSNLKRENLSIKVEFLIIASELLEIKALSILNMREREKREEELGKRLQEYKFYKDITVKIRELENEFNIPYTREEGKRIKKIPSQEFDLSKLSIIDIFKAYSNYIEENVRETLEINTDQKYYLQEEMEKIKEFSSEEKINLNKIFENAENKIHLVYILLAILELYKVNLIEIEGETLKVLK</sequence>
<dbReference type="HOGENOM" id="CLU_038686_3_3_0"/>